<proteinExistence type="predicted"/>
<keyword evidence="2" id="KW-0472">Membrane</keyword>
<gene>
    <name evidence="3" type="ORF">PMIN01_09905</name>
</gene>
<evidence type="ECO:0000256" key="1">
    <source>
        <dbReference type="SAM" id="MobiDB-lite"/>
    </source>
</evidence>
<evidence type="ECO:0000313" key="4">
    <source>
        <dbReference type="Proteomes" id="UP000756921"/>
    </source>
</evidence>
<evidence type="ECO:0008006" key="5">
    <source>
        <dbReference type="Google" id="ProtNLM"/>
    </source>
</evidence>
<keyword evidence="4" id="KW-1185">Reference proteome</keyword>
<evidence type="ECO:0000313" key="3">
    <source>
        <dbReference type="EMBL" id="KAF9731976.1"/>
    </source>
</evidence>
<dbReference type="EMBL" id="WJXW01000011">
    <property type="protein sequence ID" value="KAF9731976.1"/>
    <property type="molecule type" value="Genomic_DNA"/>
</dbReference>
<dbReference type="SUPFAM" id="SSF89372">
    <property type="entry name" value="Fucose-specific lectin"/>
    <property type="match status" value="1"/>
</dbReference>
<keyword evidence="2" id="KW-1133">Transmembrane helix</keyword>
<reference evidence="3" key="1">
    <citation type="journal article" date="2020" name="Mol. Plant Microbe Interact.">
        <title>Genome Sequence of the Biocontrol Agent Coniothyrium minitans strain Conio (IMI 134523).</title>
        <authorList>
            <person name="Patel D."/>
            <person name="Shittu T.A."/>
            <person name="Baroncelli R."/>
            <person name="Muthumeenakshi S."/>
            <person name="Osborne T.H."/>
            <person name="Janganan T.K."/>
            <person name="Sreenivasaprasad S."/>
        </authorList>
    </citation>
    <scope>NUCLEOTIDE SEQUENCE</scope>
    <source>
        <strain evidence="3">Conio</strain>
    </source>
</reference>
<feature type="transmembrane region" description="Helical" evidence="2">
    <location>
        <begin position="85"/>
        <end position="106"/>
    </location>
</feature>
<protein>
    <recommendedName>
        <fullName evidence="5">Fucose-specific lectin</fullName>
    </recommendedName>
</protein>
<dbReference type="Gene3D" id="2.120.10.70">
    <property type="entry name" value="Fucose-specific lectin"/>
    <property type="match status" value="1"/>
</dbReference>
<dbReference type="AlphaFoldDB" id="A0A9P6GA55"/>
<comment type="caution">
    <text evidence="3">The sequence shown here is derived from an EMBL/GenBank/DDBJ whole genome shotgun (WGS) entry which is preliminary data.</text>
</comment>
<keyword evidence="2" id="KW-0812">Transmembrane</keyword>
<dbReference type="Proteomes" id="UP000756921">
    <property type="component" value="Unassembled WGS sequence"/>
</dbReference>
<organism evidence="3 4">
    <name type="scientific">Paraphaeosphaeria minitans</name>
    <dbReference type="NCBI Taxonomy" id="565426"/>
    <lineage>
        <taxon>Eukaryota</taxon>
        <taxon>Fungi</taxon>
        <taxon>Dikarya</taxon>
        <taxon>Ascomycota</taxon>
        <taxon>Pezizomycotina</taxon>
        <taxon>Dothideomycetes</taxon>
        <taxon>Pleosporomycetidae</taxon>
        <taxon>Pleosporales</taxon>
        <taxon>Massarineae</taxon>
        <taxon>Didymosphaeriaceae</taxon>
        <taxon>Paraphaeosphaeria</taxon>
    </lineage>
</organism>
<accession>A0A9P6GA55</accession>
<name>A0A9P6GA55_9PLEO</name>
<evidence type="ECO:0000256" key="2">
    <source>
        <dbReference type="SAM" id="Phobius"/>
    </source>
</evidence>
<feature type="region of interest" description="Disordered" evidence="1">
    <location>
        <begin position="108"/>
        <end position="133"/>
    </location>
</feature>
<sequence>MAHVPEDHRSYSNLEVVETNDQDTFKYKAPVYASAPIALDPHASPEVVPGQGVAHPPPMYPASQPTTVNGDKEVVASPGKRRRRLIILGILVGIVVIVGAVAGGILGSRHSKRPAEDATPTGDPQPGDSEDRQVLSNSRIAAVNWTSGDDNGVYYRAVFWQAVTNDLMASIWESDTQKWTKINLTLDGTMDVENAYNKQYVPPKPGTPLAATVRLHNTFPKFAAIALFYLSNQNTVEQMNTNTITAKTGWGLCCLSSMGGRKTAADNSQLAAFTVACQGSQCKTGGGDWIQIAYQAASNRVVRLTQEDWSNQSIVTGDDVQSGTGLTMTSTGSPYSNDSKAFVPKMYLQTPKELQEKLWWPYSGARTRVEGSRTGGDGSPMQLSAAVIPASGNADPGTYNDLLLLSIASDGSQLLINQYTNQTGKNWTGSSIPELTKAPSTFNFTSGALIASPDEPRFVGLQSNGSIQSFKINLDNTTKWEYEGAVLSD</sequence>
<dbReference type="OrthoDB" id="5396810at2759"/>